<accession>A0A0U3E4T4</accession>
<dbReference type="EMBL" id="CP013729">
    <property type="protein sequence ID" value="ALV08245.1"/>
    <property type="molecule type" value="Genomic_DNA"/>
</dbReference>
<dbReference type="RefSeq" id="WP_058936238.1">
    <property type="nucleotide sequence ID" value="NZ_CP013729.1"/>
</dbReference>
<dbReference type="AlphaFoldDB" id="A0A0U3E4T4"/>
<sequence>MLPLPRPPRLRARPLRGLRGWGAATLVITLMMALAGSPPAWAAEGQRAAKPRVARAAGASANGGAAAAGQTDARRAAQVEAGNIAELRSRMTSRDLALLRRADMGDARIDVWLYQPSRQYYVSVSMQGSLRRTLKPVNEAEAWLNFDSFRRLAALGDVGRPVLLGQLNAGATGNAGAGGDAGSNAGAGSAGMGIAGIGNAGTGSAGIVSAGIVNPGMASAGIGGSAGPGAAAPSPGAAPALRPGGQDLRTVPVPRERLAADDEVDEMDLERVRQAREAYATSTGGAAAGTVMSTGTGTGAGTGMSANANTGGGRGLVPTPAVSAVSPSRQPAQAQSTAAATEASTVVGQAVETLRRERIGDDVARLVWSADSGQFTASLTRQGRVVDMLRSPDRQAAVAAFDDLVRQARARAVASAAH</sequence>
<gene>
    <name evidence="2" type="ORF">RD2015_3793</name>
</gene>
<protein>
    <submittedName>
        <fullName evidence="2">Uncharacterized protein</fullName>
    </submittedName>
</protein>
<feature type="compositionally biased region" description="Low complexity" evidence="1">
    <location>
        <begin position="228"/>
        <end position="245"/>
    </location>
</feature>
<dbReference type="OrthoDB" id="9155011at2"/>
<proteinExistence type="predicted"/>
<dbReference type="KEGG" id="rdp:RD2015_3793"/>
<evidence type="ECO:0000313" key="3">
    <source>
        <dbReference type="Proteomes" id="UP000060699"/>
    </source>
</evidence>
<keyword evidence="3" id="KW-1185">Reference proteome</keyword>
<name>A0A0U3E4T4_9BURK</name>
<organism evidence="2 3">
    <name type="scientific">Roseateles depolymerans</name>
    <dbReference type="NCBI Taxonomy" id="76731"/>
    <lineage>
        <taxon>Bacteria</taxon>
        <taxon>Pseudomonadati</taxon>
        <taxon>Pseudomonadota</taxon>
        <taxon>Betaproteobacteria</taxon>
        <taxon>Burkholderiales</taxon>
        <taxon>Sphaerotilaceae</taxon>
        <taxon>Roseateles</taxon>
    </lineage>
</organism>
<evidence type="ECO:0000313" key="2">
    <source>
        <dbReference type="EMBL" id="ALV08245.1"/>
    </source>
</evidence>
<reference evidence="2 3" key="1">
    <citation type="submission" date="2015-12" db="EMBL/GenBank/DDBJ databases">
        <title>Complete genome of Roseateles depolymerans KCTC 42856.</title>
        <authorList>
            <person name="Kim K.M."/>
        </authorList>
    </citation>
    <scope>NUCLEOTIDE SEQUENCE [LARGE SCALE GENOMIC DNA]</scope>
    <source>
        <strain evidence="2 3">KCTC 42856</strain>
    </source>
</reference>
<dbReference type="Proteomes" id="UP000060699">
    <property type="component" value="Chromosome"/>
</dbReference>
<evidence type="ECO:0000256" key="1">
    <source>
        <dbReference type="SAM" id="MobiDB-lite"/>
    </source>
</evidence>
<feature type="region of interest" description="Disordered" evidence="1">
    <location>
        <begin position="224"/>
        <end position="249"/>
    </location>
</feature>